<name>A0A4R2GT64_9HYPH</name>
<dbReference type="OrthoDB" id="8004769at2"/>
<dbReference type="AlphaFoldDB" id="A0A4R2GT64"/>
<keyword evidence="2" id="KW-1185">Reference proteome</keyword>
<accession>A0A4R2GT64</accession>
<dbReference type="EMBL" id="SLWL01000005">
    <property type="protein sequence ID" value="TCO13651.1"/>
    <property type="molecule type" value="Genomic_DNA"/>
</dbReference>
<dbReference type="Proteomes" id="UP000294881">
    <property type="component" value="Unassembled WGS sequence"/>
</dbReference>
<reference evidence="1 2" key="1">
    <citation type="submission" date="2019-03" db="EMBL/GenBank/DDBJ databases">
        <title>Genomic Encyclopedia of Type Strains, Phase IV (KMG-IV): sequencing the most valuable type-strain genomes for metagenomic binning, comparative biology and taxonomic classification.</title>
        <authorList>
            <person name="Goeker M."/>
        </authorList>
    </citation>
    <scope>NUCLEOTIDE SEQUENCE [LARGE SCALE GENOMIC DNA]</scope>
    <source>
        <strain evidence="1 2">DSM 22958</strain>
    </source>
</reference>
<sequence length="109" mass="11409">MRVATAFFSEANAASREKYASYQPPVARGRAAWAARGGRLLLPVALLALGACAAPVIPDSLARPANPDAPVPPPAYHSVTAGAATLRPVGPMNWREINRRVTPQKGPAT</sequence>
<comment type="caution">
    <text evidence="1">The sequence shown here is derived from an EMBL/GenBank/DDBJ whole genome shotgun (WGS) entry which is preliminary data.</text>
</comment>
<protein>
    <submittedName>
        <fullName evidence="1">Uncharacterized protein</fullName>
    </submittedName>
</protein>
<organism evidence="1 2">
    <name type="scientific">Camelimonas lactis</name>
    <dbReference type="NCBI Taxonomy" id="659006"/>
    <lineage>
        <taxon>Bacteria</taxon>
        <taxon>Pseudomonadati</taxon>
        <taxon>Pseudomonadota</taxon>
        <taxon>Alphaproteobacteria</taxon>
        <taxon>Hyphomicrobiales</taxon>
        <taxon>Chelatococcaceae</taxon>
        <taxon>Camelimonas</taxon>
    </lineage>
</organism>
<gene>
    <name evidence="1" type="ORF">EV666_10517</name>
</gene>
<dbReference type="RefSeq" id="WP_132005469.1">
    <property type="nucleotide sequence ID" value="NZ_JBHUNN010000002.1"/>
</dbReference>
<evidence type="ECO:0000313" key="1">
    <source>
        <dbReference type="EMBL" id="TCO13651.1"/>
    </source>
</evidence>
<evidence type="ECO:0000313" key="2">
    <source>
        <dbReference type="Proteomes" id="UP000294881"/>
    </source>
</evidence>
<proteinExistence type="predicted"/>